<comment type="caution">
    <text evidence="2">The sequence shown here is derived from an EMBL/GenBank/DDBJ whole genome shotgun (WGS) entry which is preliminary data.</text>
</comment>
<dbReference type="Proteomes" id="UP000886657">
    <property type="component" value="Unassembled WGS sequence"/>
</dbReference>
<dbReference type="Gene3D" id="1.10.10.1320">
    <property type="entry name" value="Anti-sigma factor, zinc-finger domain"/>
    <property type="match status" value="1"/>
</dbReference>
<reference evidence="2" key="1">
    <citation type="submission" date="2020-10" db="EMBL/GenBank/DDBJ databases">
        <title>Connecting structure to function with the recovery of over 1000 high-quality activated sludge metagenome-assembled genomes encoding full-length rRNA genes using long-read sequencing.</title>
        <authorList>
            <person name="Singleton C.M."/>
            <person name="Petriglieri F."/>
            <person name="Kristensen J.M."/>
            <person name="Kirkegaard R.H."/>
            <person name="Michaelsen T.Y."/>
            <person name="Andersen M.H."/>
            <person name="Karst S.M."/>
            <person name="Dueholm M.S."/>
            <person name="Nielsen P.H."/>
            <person name="Albertsen M."/>
        </authorList>
    </citation>
    <scope>NUCLEOTIDE SEQUENCE</scope>
    <source>
        <strain evidence="2">Skiv_18-Q3-R9-52_MAXAC.067</strain>
    </source>
</reference>
<dbReference type="InterPro" id="IPR025979">
    <property type="entry name" value="ChrR-like_cupin_dom"/>
</dbReference>
<organism evidence="2 3">
    <name type="scientific">Candidatus Geothrix skivensis</name>
    <dbReference type="NCBI Taxonomy" id="2954439"/>
    <lineage>
        <taxon>Bacteria</taxon>
        <taxon>Pseudomonadati</taxon>
        <taxon>Acidobacteriota</taxon>
        <taxon>Holophagae</taxon>
        <taxon>Holophagales</taxon>
        <taxon>Holophagaceae</taxon>
        <taxon>Geothrix</taxon>
    </lineage>
</organism>
<dbReference type="Gene3D" id="2.60.120.10">
    <property type="entry name" value="Jelly Rolls"/>
    <property type="match status" value="1"/>
</dbReference>
<dbReference type="InterPro" id="IPR011051">
    <property type="entry name" value="RmlC_Cupin_sf"/>
</dbReference>
<dbReference type="AlphaFoldDB" id="A0A9D7SE29"/>
<proteinExistence type="predicted"/>
<evidence type="ECO:0000313" key="3">
    <source>
        <dbReference type="Proteomes" id="UP000886657"/>
    </source>
</evidence>
<gene>
    <name evidence="2" type="ORF">IPP58_00545</name>
</gene>
<accession>A0A9D7SE29</accession>
<evidence type="ECO:0000313" key="2">
    <source>
        <dbReference type="EMBL" id="MBK9794985.1"/>
    </source>
</evidence>
<protein>
    <submittedName>
        <fullName evidence="2">Cupin domain-containing protein</fullName>
    </submittedName>
</protein>
<evidence type="ECO:0000259" key="1">
    <source>
        <dbReference type="Pfam" id="PF12973"/>
    </source>
</evidence>
<dbReference type="SUPFAM" id="SSF51182">
    <property type="entry name" value="RmlC-like cupins"/>
    <property type="match status" value="1"/>
</dbReference>
<feature type="domain" description="ChrR-like cupin" evidence="1">
    <location>
        <begin position="101"/>
        <end position="188"/>
    </location>
</feature>
<dbReference type="Pfam" id="PF12973">
    <property type="entry name" value="Cupin_7"/>
    <property type="match status" value="1"/>
</dbReference>
<dbReference type="InterPro" id="IPR014710">
    <property type="entry name" value="RmlC-like_jellyroll"/>
</dbReference>
<dbReference type="EMBL" id="JADKIO010000002">
    <property type="protein sequence ID" value="MBK9794985.1"/>
    <property type="molecule type" value="Genomic_DNA"/>
</dbReference>
<sequence length="212" mass="22613">MTPHSHPSESHLIAYVTGDAEPQLRALLECHLGLCDTCSTAIALLSAPGGQWLVQTPPAEVPGDLFDRVMGRIQAQAPPAEVDPALPSAVRSLLPSQARPDWKGILKQGFRFVELMKDAPGGFGLYLVHLSAGTRFPLHRHGGLEEAVILAGGLADGEQRLEAGDWSTSEAGSAHAPRALKDEDCWLVARMEGGIHFSGWRGWLQTLAGSAS</sequence>
<name>A0A9D7SE29_9BACT</name>
<dbReference type="InterPro" id="IPR041916">
    <property type="entry name" value="Anti_sigma_zinc_sf"/>
</dbReference>